<keyword evidence="3" id="KW-1185">Reference proteome</keyword>
<feature type="transmembrane region" description="Helical" evidence="1">
    <location>
        <begin position="42"/>
        <end position="66"/>
    </location>
</feature>
<name>A0ABQ2H2T9_9PSED</name>
<accession>A0ABQ2H2T9</accession>
<keyword evidence="1" id="KW-1133">Transmembrane helix</keyword>
<keyword evidence="1" id="KW-0812">Transmembrane</keyword>
<comment type="caution">
    <text evidence="2">The sequence shown here is derived from an EMBL/GenBank/DDBJ whole genome shotgun (WGS) entry which is preliminary data.</text>
</comment>
<proteinExistence type="predicted"/>
<sequence length="73" mass="8147">MFIAAVWFVNQLMPEDVAFAIVGSILYAGNVTASWLDNNQIFAIAMLVASQIIVIPLGIFIAKLWVHRKRSKN</sequence>
<organism evidence="2 3">
    <name type="scientific">Pseudomonas asuensis</name>
    <dbReference type="NCBI Taxonomy" id="1825787"/>
    <lineage>
        <taxon>Bacteria</taxon>
        <taxon>Pseudomonadati</taxon>
        <taxon>Pseudomonadota</taxon>
        <taxon>Gammaproteobacteria</taxon>
        <taxon>Pseudomonadales</taxon>
        <taxon>Pseudomonadaceae</taxon>
        <taxon>Pseudomonas</taxon>
    </lineage>
</organism>
<evidence type="ECO:0000313" key="2">
    <source>
        <dbReference type="EMBL" id="GGM25851.1"/>
    </source>
</evidence>
<evidence type="ECO:0000313" key="3">
    <source>
        <dbReference type="Proteomes" id="UP000616499"/>
    </source>
</evidence>
<evidence type="ECO:0000256" key="1">
    <source>
        <dbReference type="SAM" id="Phobius"/>
    </source>
</evidence>
<reference evidence="3" key="1">
    <citation type="journal article" date="2019" name="Int. J. Syst. Evol. Microbiol.">
        <title>The Global Catalogue of Microorganisms (GCM) 10K type strain sequencing project: providing services to taxonomists for standard genome sequencing and annotation.</title>
        <authorList>
            <consortium name="The Broad Institute Genomics Platform"/>
            <consortium name="The Broad Institute Genome Sequencing Center for Infectious Disease"/>
            <person name="Wu L."/>
            <person name="Ma J."/>
        </authorList>
    </citation>
    <scope>NUCLEOTIDE SEQUENCE [LARGE SCALE GENOMIC DNA]</scope>
    <source>
        <strain evidence="3">JCM 13501</strain>
    </source>
</reference>
<dbReference type="Proteomes" id="UP000616499">
    <property type="component" value="Unassembled WGS sequence"/>
</dbReference>
<gene>
    <name evidence="2" type="ORF">GCM10009425_40730</name>
</gene>
<feature type="transmembrane region" description="Helical" evidence="1">
    <location>
        <begin position="17"/>
        <end position="36"/>
    </location>
</feature>
<keyword evidence="1" id="KW-0472">Membrane</keyword>
<protein>
    <submittedName>
        <fullName evidence="2">Uncharacterized protein</fullName>
    </submittedName>
</protein>
<dbReference type="EMBL" id="BMNW01000011">
    <property type="protein sequence ID" value="GGM25851.1"/>
    <property type="molecule type" value="Genomic_DNA"/>
</dbReference>